<accession>A0A841TVP7</accession>
<dbReference type="RefSeq" id="WP_185136238.1">
    <property type="nucleotide sequence ID" value="NZ_JACJVR010000050.1"/>
</dbReference>
<gene>
    <name evidence="1" type="ORF">H7B90_12660</name>
</gene>
<dbReference type="Proteomes" id="UP000553776">
    <property type="component" value="Unassembled WGS sequence"/>
</dbReference>
<name>A0A841TVP7_9BACL</name>
<proteinExistence type="predicted"/>
<comment type="caution">
    <text evidence="1">The sequence shown here is derived from an EMBL/GenBank/DDBJ whole genome shotgun (WGS) entry which is preliminary data.</text>
</comment>
<dbReference type="EMBL" id="JACJVR010000050">
    <property type="protein sequence ID" value="MBB6692255.1"/>
    <property type="molecule type" value="Genomic_DNA"/>
</dbReference>
<dbReference type="AlphaFoldDB" id="A0A841TVP7"/>
<protein>
    <submittedName>
        <fullName evidence="1">Uncharacterized protein</fullName>
    </submittedName>
</protein>
<sequence>MKNFDRGEHMSEDNQLMYEIFSDFIVQFKKTRGHVSTQELLERCSQSNVQFEDLIFAFSKLIALRYNWYSRNKSDGSGKVKDISFENDSVTITSWDNVRFEYSYQNGYRWRTQEGWISRNRIEDYLRVWPGYIDAIEDLFMPVREKLDELEMQRKINEERYHEDIKKTYDFLVEKFTLDRHPALRIWRNRNPINTEEVPENLKSIRHVKRLEITEPSFVYVWYLEVDRPSVSQVEAEFISRFQPKYNRTHIRKK</sequence>
<reference evidence="1 2" key="1">
    <citation type="submission" date="2020-08" db="EMBL/GenBank/DDBJ databases">
        <title>Cohnella phylogeny.</title>
        <authorList>
            <person name="Dunlap C."/>
        </authorList>
    </citation>
    <scope>NUCLEOTIDE SEQUENCE [LARGE SCALE GENOMIC DNA]</scope>
    <source>
        <strain evidence="1 2">DSM 25239</strain>
    </source>
</reference>
<evidence type="ECO:0000313" key="1">
    <source>
        <dbReference type="EMBL" id="MBB6692255.1"/>
    </source>
</evidence>
<evidence type="ECO:0000313" key="2">
    <source>
        <dbReference type="Proteomes" id="UP000553776"/>
    </source>
</evidence>
<organism evidence="1 2">
    <name type="scientific">Cohnella xylanilytica</name>
    <dbReference type="NCBI Taxonomy" id="557555"/>
    <lineage>
        <taxon>Bacteria</taxon>
        <taxon>Bacillati</taxon>
        <taxon>Bacillota</taxon>
        <taxon>Bacilli</taxon>
        <taxon>Bacillales</taxon>
        <taxon>Paenibacillaceae</taxon>
        <taxon>Cohnella</taxon>
    </lineage>
</organism>
<keyword evidence="2" id="KW-1185">Reference proteome</keyword>